<name>A0A7I8VMS7_9ANNE</name>
<keyword evidence="5" id="KW-1133">Transmembrane helix</keyword>
<keyword evidence="3 9" id="KW-0444">Lipid biosynthesis</keyword>
<dbReference type="InterPro" id="IPR033640">
    <property type="entry name" value="FAR_C"/>
</dbReference>
<evidence type="ECO:0000256" key="1">
    <source>
        <dbReference type="ARBA" id="ARBA00004141"/>
    </source>
</evidence>
<evidence type="ECO:0000313" key="13">
    <source>
        <dbReference type="Proteomes" id="UP000549394"/>
    </source>
</evidence>
<dbReference type="InterPro" id="IPR013120">
    <property type="entry name" value="FAR_NAD-bd"/>
</dbReference>
<dbReference type="EMBL" id="CAJFCJ010000007">
    <property type="protein sequence ID" value="CAD5117578.1"/>
    <property type="molecule type" value="Genomic_DNA"/>
</dbReference>
<evidence type="ECO:0000256" key="5">
    <source>
        <dbReference type="ARBA" id="ARBA00022989"/>
    </source>
</evidence>
<dbReference type="SUPFAM" id="SSF51735">
    <property type="entry name" value="NAD(P)-binding Rossmann-fold domains"/>
    <property type="match status" value="1"/>
</dbReference>
<keyword evidence="9" id="KW-0560">Oxidoreductase</keyword>
<dbReference type="InterPro" id="IPR026055">
    <property type="entry name" value="FAR"/>
</dbReference>
<keyword evidence="13" id="KW-1185">Reference proteome</keyword>
<evidence type="ECO:0000259" key="11">
    <source>
        <dbReference type="Pfam" id="PF07993"/>
    </source>
</evidence>
<feature type="domain" description="Thioester reductase (TE)" evidence="11">
    <location>
        <begin position="23"/>
        <end position="293"/>
    </location>
</feature>
<dbReference type="GO" id="GO:0016020">
    <property type="term" value="C:membrane"/>
    <property type="evidence" value="ECO:0007669"/>
    <property type="project" value="UniProtKB-SubCell"/>
</dbReference>
<dbReference type="GO" id="GO:0035336">
    <property type="term" value="P:long-chain fatty-acyl-CoA metabolic process"/>
    <property type="evidence" value="ECO:0007669"/>
    <property type="project" value="TreeGrafter"/>
</dbReference>
<evidence type="ECO:0000256" key="7">
    <source>
        <dbReference type="ARBA" id="ARBA00023136"/>
    </source>
</evidence>
<comment type="subcellular location">
    <subcellularLocation>
        <location evidence="1">Membrane</location>
        <topology evidence="1">Multi-pass membrane protein</topology>
    </subcellularLocation>
</comment>
<protein>
    <recommendedName>
        <fullName evidence="9">Fatty acyl-CoA reductase</fullName>
        <ecNumber evidence="9">1.2.1.84</ecNumber>
    </recommendedName>
</protein>
<dbReference type="Gene3D" id="3.40.50.720">
    <property type="entry name" value="NAD(P)-binding Rossmann-like Domain"/>
    <property type="match status" value="1"/>
</dbReference>
<dbReference type="Pfam" id="PF03015">
    <property type="entry name" value="Sterile"/>
    <property type="match status" value="1"/>
</dbReference>
<dbReference type="InterPro" id="IPR036291">
    <property type="entry name" value="NAD(P)-bd_dom_sf"/>
</dbReference>
<dbReference type="EC" id="1.2.1.84" evidence="9"/>
<comment type="caution">
    <text evidence="12">The sequence shown here is derived from an EMBL/GenBank/DDBJ whole genome shotgun (WGS) entry which is preliminary data.</text>
</comment>
<evidence type="ECO:0000256" key="4">
    <source>
        <dbReference type="ARBA" id="ARBA00022692"/>
    </source>
</evidence>
<dbReference type="CDD" id="cd09071">
    <property type="entry name" value="FAR_C"/>
    <property type="match status" value="1"/>
</dbReference>
<organism evidence="12 13">
    <name type="scientific">Dimorphilus gyrociliatus</name>
    <dbReference type="NCBI Taxonomy" id="2664684"/>
    <lineage>
        <taxon>Eukaryota</taxon>
        <taxon>Metazoa</taxon>
        <taxon>Spiralia</taxon>
        <taxon>Lophotrochozoa</taxon>
        <taxon>Annelida</taxon>
        <taxon>Polychaeta</taxon>
        <taxon>Polychaeta incertae sedis</taxon>
        <taxon>Dinophilidae</taxon>
        <taxon>Dimorphilus</taxon>
    </lineage>
</organism>
<keyword evidence="4" id="KW-0812">Transmembrane</keyword>
<feature type="domain" description="Fatty acyl-CoA reductase C-terminal" evidence="10">
    <location>
        <begin position="366"/>
        <end position="457"/>
    </location>
</feature>
<evidence type="ECO:0000259" key="10">
    <source>
        <dbReference type="Pfam" id="PF03015"/>
    </source>
</evidence>
<evidence type="ECO:0000256" key="8">
    <source>
        <dbReference type="ARBA" id="ARBA00052530"/>
    </source>
</evidence>
<sequence>MERNDSELKPTISEFYADKNIFITGGTGFIGKVVIEKLLRSCSNIKGIYCLVRPKRGKTIEERLNILLQDKVYDRIRKIDADFASKIHIIKGDVLEKNLGISEEDTEFLKDNINIVFHSAATIRFDEPLRTAVKMNVIATKEIVLLCKKIKFLKSFVHVSTAYTNCDKKDIIEEHIYPAVHDPNDIIDMIEWMDDDTLNMIMPKLIGTKPNTYTYTKQLAEYMLMKEASDLPLAILRPSIVTASWKEPFPGWIDNLNGPSGLYIAYGKGLVRTMIMETDLVADMIPVDISVNMLLAVGWYTGVFKPEKVLLYHCTSGTLNPVTWGANCGIVKEVFKRIPLEGGFRRPRCYITNKPTLHDTWIFLSHYIPAYLVDCAFRLVGKKARMVSVYSRLHKAMGTLTYFTTRSWQWTHTGLDLLKAVMSPEDSQTFYLDPRAIHWPSYIEDFVMGTKKFILKEEISNVESARAHIRK</sequence>
<dbReference type="PANTHER" id="PTHR11011:SF45">
    <property type="entry name" value="FATTY ACYL-COA REDUCTASE CG8306-RELATED"/>
    <property type="match status" value="1"/>
</dbReference>
<evidence type="ECO:0000313" key="12">
    <source>
        <dbReference type="EMBL" id="CAD5117578.1"/>
    </source>
</evidence>
<dbReference type="FunFam" id="3.40.50.720:FF:000143">
    <property type="entry name" value="Fatty acyl-CoA reductase"/>
    <property type="match status" value="1"/>
</dbReference>
<evidence type="ECO:0000256" key="9">
    <source>
        <dbReference type="RuleBase" id="RU363097"/>
    </source>
</evidence>
<comment type="catalytic activity">
    <reaction evidence="8 9">
        <text>a long-chain fatty acyl-CoA + 2 NADPH + 2 H(+) = a long-chain primary fatty alcohol + 2 NADP(+) + CoA</text>
        <dbReference type="Rhea" id="RHEA:52716"/>
        <dbReference type="ChEBI" id="CHEBI:15378"/>
        <dbReference type="ChEBI" id="CHEBI:57287"/>
        <dbReference type="ChEBI" id="CHEBI:57783"/>
        <dbReference type="ChEBI" id="CHEBI:58349"/>
        <dbReference type="ChEBI" id="CHEBI:77396"/>
        <dbReference type="ChEBI" id="CHEBI:83139"/>
        <dbReference type="EC" id="1.2.1.84"/>
    </reaction>
</comment>
<dbReference type="GO" id="GO:0080019">
    <property type="term" value="F:alcohol-forming very long-chain fatty acyl-CoA reductase activity"/>
    <property type="evidence" value="ECO:0007669"/>
    <property type="project" value="InterPro"/>
</dbReference>
<dbReference type="Pfam" id="PF07993">
    <property type="entry name" value="NAD_binding_4"/>
    <property type="match status" value="1"/>
</dbReference>
<comment type="similarity">
    <text evidence="2 9">Belongs to the fatty acyl-CoA reductase family.</text>
</comment>
<accession>A0A7I8VMS7</accession>
<dbReference type="AlphaFoldDB" id="A0A7I8VMS7"/>
<keyword evidence="9" id="KW-0521">NADP</keyword>
<proteinExistence type="inferred from homology"/>
<keyword evidence="7" id="KW-0472">Membrane</keyword>
<gene>
    <name evidence="12" type="ORF">DGYR_LOCUS6096</name>
</gene>
<comment type="function">
    <text evidence="9">Catalyzes the reduction of fatty acyl-CoA to fatty alcohols.</text>
</comment>
<evidence type="ECO:0000256" key="6">
    <source>
        <dbReference type="ARBA" id="ARBA00023098"/>
    </source>
</evidence>
<dbReference type="Proteomes" id="UP000549394">
    <property type="component" value="Unassembled WGS sequence"/>
</dbReference>
<dbReference type="CDD" id="cd05236">
    <property type="entry name" value="FAR-N_SDR_e"/>
    <property type="match status" value="1"/>
</dbReference>
<evidence type="ECO:0000256" key="2">
    <source>
        <dbReference type="ARBA" id="ARBA00005928"/>
    </source>
</evidence>
<keyword evidence="6 9" id="KW-0443">Lipid metabolism</keyword>
<dbReference type="PANTHER" id="PTHR11011">
    <property type="entry name" value="MALE STERILITY PROTEIN 2-RELATED"/>
    <property type="match status" value="1"/>
</dbReference>
<reference evidence="12 13" key="1">
    <citation type="submission" date="2020-08" db="EMBL/GenBank/DDBJ databases">
        <authorList>
            <person name="Hejnol A."/>
        </authorList>
    </citation>
    <scope>NUCLEOTIDE SEQUENCE [LARGE SCALE GENOMIC DNA]</scope>
</reference>
<dbReference type="GO" id="GO:0102965">
    <property type="term" value="F:alcohol-forming long-chain fatty acyl-CoA reductase activity"/>
    <property type="evidence" value="ECO:0007669"/>
    <property type="project" value="UniProtKB-EC"/>
</dbReference>
<evidence type="ECO:0000256" key="3">
    <source>
        <dbReference type="ARBA" id="ARBA00022516"/>
    </source>
</evidence>
<dbReference type="GO" id="GO:0005777">
    <property type="term" value="C:peroxisome"/>
    <property type="evidence" value="ECO:0007669"/>
    <property type="project" value="TreeGrafter"/>
</dbReference>
<dbReference type="OrthoDB" id="429813at2759"/>